<evidence type="ECO:0000256" key="2">
    <source>
        <dbReference type="ARBA" id="ARBA00022475"/>
    </source>
</evidence>
<evidence type="ECO:0000256" key="9">
    <source>
        <dbReference type="ARBA" id="ARBA00023136"/>
    </source>
</evidence>
<protein>
    <submittedName>
        <fullName evidence="14">Putative Cytochrome oxidase assembly</fullName>
    </submittedName>
</protein>
<dbReference type="HOGENOM" id="CLU_060266_1_0_11"/>
<dbReference type="InterPro" id="IPR003780">
    <property type="entry name" value="COX15/CtaA_fam"/>
</dbReference>
<dbReference type="GO" id="GO:0046872">
    <property type="term" value="F:metal ion binding"/>
    <property type="evidence" value="ECO:0007669"/>
    <property type="project" value="UniProtKB-KW"/>
</dbReference>
<keyword evidence="4" id="KW-0479">Metal-binding</keyword>
<dbReference type="RefSeq" id="WP_012229017.1">
    <property type="nucleotide sequence ID" value="NZ_HG422565.1"/>
</dbReference>
<feature type="region of interest" description="Disordered" evidence="12">
    <location>
        <begin position="1"/>
        <end position="36"/>
    </location>
</feature>
<evidence type="ECO:0000256" key="6">
    <source>
        <dbReference type="ARBA" id="ARBA00023002"/>
    </source>
</evidence>
<name>R4Z202_9ACTN</name>
<organism evidence="14 15">
    <name type="scientific">Candidatus Neomicrothrix parvicella RN1</name>
    <dbReference type="NCBI Taxonomy" id="1229780"/>
    <lineage>
        <taxon>Bacteria</taxon>
        <taxon>Bacillati</taxon>
        <taxon>Actinomycetota</taxon>
        <taxon>Acidimicrobiia</taxon>
        <taxon>Acidimicrobiales</taxon>
        <taxon>Microthrixaceae</taxon>
        <taxon>Candidatus Neomicrothrix</taxon>
    </lineage>
</organism>
<sequence length="350" mass="35826">MNPGPIQPSLRAGEDSASERAATDGTGAQNPGGSASALRKMTGFVRQPVSPRAYRRFTFAALLLLGIIVLTGAAVRLTGSGLGCADWPRCSDTEVIGTLSGHQGVEQANRLFTGAVSVAVAAAVLGAVRRRPYRRSLTVWAWSLVAGVVAQIVWGGVTVLTDLNPAVVIGHFLISMVLVWSATVLHVRAGDADGAGGPSPVKPGALPRVSVAARSAGAALALVVLTGPVVTGTGPHAGDATAPRFGFNLTSVVRLHSLTAWLLVGAVVWLAIEAGRSGDGPTIFRAQIIVLLTLAQGAIGYTQYALGVPPVLVAAHIVGVTLLVVAVTRLVLLTPVTPGARPLLPWASTE</sequence>
<evidence type="ECO:0000256" key="1">
    <source>
        <dbReference type="ARBA" id="ARBA00004141"/>
    </source>
</evidence>
<evidence type="ECO:0000256" key="11">
    <source>
        <dbReference type="ARBA" id="ARBA00023444"/>
    </source>
</evidence>
<feature type="transmembrane region" description="Helical" evidence="13">
    <location>
        <begin position="284"/>
        <end position="306"/>
    </location>
</feature>
<proteinExistence type="predicted"/>
<keyword evidence="15" id="KW-1185">Reference proteome</keyword>
<dbReference type="eggNOG" id="COG1612">
    <property type="taxonomic scope" value="Bacteria"/>
</dbReference>
<feature type="transmembrane region" description="Helical" evidence="13">
    <location>
        <begin position="166"/>
        <end position="190"/>
    </location>
</feature>
<dbReference type="PANTHER" id="PTHR35457:SF1">
    <property type="entry name" value="HEME A SYNTHASE"/>
    <property type="match status" value="1"/>
</dbReference>
<evidence type="ECO:0000256" key="3">
    <source>
        <dbReference type="ARBA" id="ARBA00022692"/>
    </source>
</evidence>
<evidence type="ECO:0000256" key="5">
    <source>
        <dbReference type="ARBA" id="ARBA00022989"/>
    </source>
</evidence>
<comment type="subcellular location">
    <subcellularLocation>
        <location evidence="1">Membrane</location>
        <topology evidence="1">Multi-pass membrane protein</topology>
    </subcellularLocation>
</comment>
<evidence type="ECO:0000256" key="4">
    <source>
        <dbReference type="ARBA" id="ARBA00022723"/>
    </source>
</evidence>
<feature type="transmembrane region" description="Helical" evidence="13">
    <location>
        <begin position="140"/>
        <end position="160"/>
    </location>
</feature>
<reference evidence="14 15" key="1">
    <citation type="journal article" date="2013" name="ISME J.">
        <title>Metabolic model for the filamentous 'Candidatus Microthrix parvicella' based on genomic and metagenomic analyses.</title>
        <authorList>
            <person name="Jon McIlroy S."/>
            <person name="Kristiansen R."/>
            <person name="Albertsen M."/>
            <person name="Michael Karst S."/>
            <person name="Rossetti S."/>
            <person name="Lund Nielsen J."/>
            <person name="Tandoi V."/>
            <person name="James Seviour R."/>
            <person name="Nielsen P.H."/>
        </authorList>
    </citation>
    <scope>NUCLEOTIDE SEQUENCE [LARGE SCALE GENOMIC DNA]</scope>
    <source>
        <strain evidence="14 15">RN1</strain>
    </source>
</reference>
<keyword evidence="5 13" id="KW-1133">Transmembrane helix</keyword>
<keyword evidence="9 13" id="KW-0472">Membrane</keyword>
<keyword evidence="3 13" id="KW-0812">Transmembrane</keyword>
<feature type="transmembrane region" description="Helical" evidence="13">
    <location>
        <begin position="251"/>
        <end position="272"/>
    </location>
</feature>
<feature type="compositionally biased region" description="Basic and acidic residues" evidence="12">
    <location>
        <begin position="12"/>
        <end position="22"/>
    </location>
</feature>
<evidence type="ECO:0000256" key="13">
    <source>
        <dbReference type="SAM" id="Phobius"/>
    </source>
</evidence>
<comment type="pathway">
    <text evidence="11">Porphyrin-containing compound metabolism.</text>
</comment>
<dbReference type="GO" id="GO:0016020">
    <property type="term" value="C:membrane"/>
    <property type="evidence" value="ECO:0007669"/>
    <property type="project" value="UniProtKB-SubCell"/>
</dbReference>
<dbReference type="GO" id="GO:0006784">
    <property type="term" value="P:heme A biosynthetic process"/>
    <property type="evidence" value="ECO:0007669"/>
    <property type="project" value="InterPro"/>
</dbReference>
<dbReference type="Pfam" id="PF02628">
    <property type="entry name" value="COX15-CtaA"/>
    <property type="match status" value="2"/>
</dbReference>
<evidence type="ECO:0000256" key="7">
    <source>
        <dbReference type="ARBA" id="ARBA00023004"/>
    </source>
</evidence>
<evidence type="ECO:0000313" key="14">
    <source>
        <dbReference type="EMBL" id="CCM64748.1"/>
    </source>
</evidence>
<comment type="caution">
    <text evidence="14">The sequence shown here is derived from an EMBL/GenBank/DDBJ whole genome shotgun (WGS) entry which is preliminary data.</text>
</comment>
<keyword evidence="8" id="KW-0350">Heme biosynthesis</keyword>
<keyword evidence="10" id="KW-1015">Disulfide bond</keyword>
<evidence type="ECO:0000256" key="12">
    <source>
        <dbReference type="SAM" id="MobiDB-lite"/>
    </source>
</evidence>
<gene>
    <name evidence="14" type="ORF">BN381_450059</name>
</gene>
<dbReference type="Proteomes" id="UP000018291">
    <property type="component" value="Unassembled WGS sequence"/>
</dbReference>
<dbReference type="OrthoDB" id="5241540at2"/>
<keyword evidence="6" id="KW-0560">Oxidoreductase</keyword>
<dbReference type="AlphaFoldDB" id="R4Z202"/>
<keyword evidence="7" id="KW-0408">Iron</keyword>
<evidence type="ECO:0000313" key="15">
    <source>
        <dbReference type="Proteomes" id="UP000018291"/>
    </source>
</evidence>
<dbReference type="STRING" id="1229780.BN381_450059"/>
<feature type="transmembrane region" description="Helical" evidence="13">
    <location>
        <begin position="111"/>
        <end position="128"/>
    </location>
</feature>
<dbReference type="PANTHER" id="PTHR35457">
    <property type="entry name" value="HEME A SYNTHASE"/>
    <property type="match status" value="1"/>
</dbReference>
<feature type="transmembrane region" description="Helical" evidence="13">
    <location>
        <begin position="211"/>
        <end position="231"/>
    </location>
</feature>
<accession>R4Z202</accession>
<feature type="transmembrane region" description="Helical" evidence="13">
    <location>
        <begin position="57"/>
        <end position="77"/>
    </location>
</feature>
<keyword evidence="2" id="KW-1003">Cell membrane</keyword>
<dbReference type="InterPro" id="IPR050450">
    <property type="entry name" value="COX15/CtaA_HemeA_synthase"/>
</dbReference>
<feature type="transmembrane region" description="Helical" evidence="13">
    <location>
        <begin position="312"/>
        <end position="332"/>
    </location>
</feature>
<evidence type="ECO:0000256" key="8">
    <source>
        <dbReference type="ARBA" id="ARBA00023133"/>
    </source>
</evidence>
<dbReference type="EMBL" id="CANL01000040">
    <property type="protein sequence ID" value="CCM64748.1"/>
    <property type="molecule type" value="Genomic_DNA"/>
</dbReference>
<evidence type="ECO:0000256" key="10">
    <source>
        <dbReference type="ARBA" id="ARBA00023157"/>
    </source>
</evidence>
<dbReference type="GO" id="GO:0016491">
    <property type="term" value="F:oxidoreductase activity"/>
    <property type="evidence" value="ECO:0007669"/>
    <property type="project" value="UniProtKB-KW"/>
</dbReference>